<comment type="pathway">
    <text evidence="1">Pigment biosynthesis; anthocyanin biosynthesis.</text>
</comment>
<comment type="similarity">
    <text evidence="5">Belongs to the NAD(P)-dependent epimerase/dehydratase family. Dihydroflavonol-4-reductase subfamily.</text>
</comment>
<dbReference type="InterPro" id="IPR050425">
    <property type="entry name" value="NAD(P)_dehydrat-like"/>
</dbReference>
<evidence type="ECO:0000256" key="4">
    <source>
        <dbReference type="ARBA" id="ARBA00023241"/>
    </source>
</evidence>
<reference evidence="15 16" key="1">
    <citation type="submission" date="2024-01" db="EMBL/GenBank/DDBJ databases">
        <title>The complete chloroplast genome sequence of Lithospermum erythrorhizon: insights into the phylogenetic relationship among Boraginaceae species and the maternal lineages of purple gromwells.</title>
        <authorList>
            <person name="Okada T."/>
            <person name="Watanabe K."/>
        </authorList>
    </citation>
    <scope>NUCLEOTIDE SEQUENCE [LARGE SCALE GENOMIC DNA]</scope>
</reference>
<dbReference type="CDD" id="cd08958">
    <property type="entry name" value="FR_SDR_e"/>
    <property type="match status" value="1"/>
</dbReference>
<dbReference type="PANTHER" id="PTHR10366">
    <property type="entry name" value="NAD DEPENDENT EPIMERASE/DEHYDRATASE"/>
    <property type="match status" value="1"/>
</dbReference>
<keyword evidence="3" id="KW-0560">Oxidoreductase</keyword>
<keyword evidence="2" id="KW-0521">NADP</keyword>
<dbReference type="Gene3D" id="3.40.50.720">
    <property type="entry name" value="NAD(P)-binding Rossmann-like Domain"/>
    <property type="match status" value="1"/>
</dbReference>
<dbReference type="InterPro" id="IPR036291">
    <property type="entry name" value="NAD(P)-bd_dom_sf"/>
</dbReference>
<dbReference type="EC" id="1.1.1.234" evidence="7"/>
<dbReference type="FunFam" id="3.40.50.720:FF:000085">
    <property type="entry name" value="Dihydroflavonol reductase"/>
    <property type="match status" value="1"/>
</dbReference>
<evidence type="ECO:0000256" key="11">
    <source>
        <dbReference type="ARBA" id="ARBA00042831"/>
    </source>
</evidence>
<dbReference type="Proteomes" id="UP001454036">
    <property type="component" value="Unassembled WGS sequence"/>
</dbReference>
<evidence type="ECO:0000256" key="5">
    <source>
        <dbReference type="ARBA" id="ARBA00023445"/>
    </source>
</evidence>
<evidence type="ECO:0000313" key="15">
    <source>
        <dbReference type="EMBL" id="GAA0162532.1"/>
    </source>
</evidence>
<comment type="catalytic activity">
    <reaction evidence="13">
        <text>a (2R,3S,4S)-leucoanthocyanidin + NADP(+) = a (2R,3R)-dihydroflavonol + NADPH + H(+)</text>
        <dbReference type="Rhea" id="RHEA:54444"/>
        <dbReference type="ChEBI" id="CHEBI:15378"/>
        <dbReference type="ChEBI" id="CHEBI:57783"/>
        <dbReference type="ChEBI" id="CHEBI:58349"/>
        <dbReference type="ChEBI" id="CHEBI:138176"/>
        <dbReference type="ChEBI" id="CHEBI:138188"/>
        <dbReference type="EC" id="1.1.1.219"/>
    </reaction>
</comment>
<dbReference type="GO" id="GO:0047890">
    <property type="term" value="F:flavanone 4-reductase activity"/>
    <property type="evidence" value="ECO:0007669"/>
    <property type="project" value="UniProtKB-EC"/>
</dbReference>
<proteinExistence type="inferred from homology"/>
<protein>
    <recommendedName>
        <fullName evidence="9">Dihydroflavonol 4-reductase</fullName>
        <ecNumber evidence="8">1.1.1.219</ecNumber>
        <ecNumber evidence="7">1.1.1.234</ecNumber>
    </recommendedName>
    <alternativeName>
        <fullName evidence="11">Dihydrokaempferol 4-reductase</fullName>
    </alternativeName>
    <alternativeName>
        <fullName evidence="10">Flavanone 4-reductase</fullName>
    </alternativeName>
</protein>
<dbReference type="InterPro" id="IPR001509">
    <property type="entry name" value="Epimerase_deHydtase"/>
</dbReference>
<evidence type="ECO:0000259" key="14">
    <source>
        <dbReference type="Pfam" id="PF01370"/>
    </source>
</evidence>
<evidence type="ECO:0000256" key="12">
    <source>
        <dbReference type="ARBA" id="ARBA00048870"/>
    </source>
</evidence>
<dbReference type="SUPFAM" id="SSF51735">
    <property type="entry name" value="NAD(P)-binding Rossmann-fold domains"/>
    <property type="match status" value="1"/>
</dbReference>
<evidence type="ECO:0000256" key="10">
    <source>
        <dbReference type="ARBA" id="ARBA00042087"/>
    </source>
</evidence>
<keyword evidence="4" id="KW-0284">Flavonoid biosynthesis</keyword>
<evidence type="ECO:0000256" key="1">
    <source>
        <dbReference type="ARBA" id="ARBA00004935"/>
    </source>
</evidence>
<dbReference type="GO" id="GO:0045552">
    <property type="term" value="F:dihydroflavanol 4-reductase activity"/>
    <property type="evidence" value="ECO:0007669"/>
    <property type="project" value="UniProtKB-EC"/>
</dbReference>
<dbReference type="GO" id="GO:0009813">
    <property type="term" value="P:flavonoid biosynthetic process"/>
    <property type="evidence" value="ECO:0007669"/>
    <property type="project" value="UniProtKB-KW"/>
</dbReference>
<evidence type="ECO:0000256" key="7">
    <source>
        <dbReference type="ARBA" id="ARBA00039055"/>
    </source>
</evidence>
<keyword evidence="16" id="KW-1185">Reference proteome</keyword>
<dbReference type="PANTHER" id="PTHR10366:SF563">
    <property type="entry name" value="CINNAMOYL-COA REDUCTASE 16"/>
    <property type="match status" value="1"/>
</dbReference>
<evidence type="ECO:0000256" key="2">
    <source>
        <dbReference type="ARBA" id="ARBA00022857"/>
    </source>
</evidence>
<gene>
    <name evidence="15" type="ORF">LIER_18605</name>
</gene>
<accession>A0AAV3QEL9</accession>
<organism evidence="15 16">
    <name type="scientific">Lithospermum erythrorhizon</name>
    <name type="common">Purple gromwell</name>
    <name type="synonym">Lithospermum officinale var. erythrorhizon</name>
    <dbReference type="NCBI Taxonomy" id="34254"/>
    <lineage>
        <taxon>Eukaryota</taxon>
        <taxon>Viridiplantae</taxon>
        <taxon>Streptophyta</taxon>
        <taxon>Embryophyta</taxon>
        <taxon>Tracheophyta</taxon>
        <taxon>Spermatophyta</taxon>
        <taxon>Magnoliopsida</taxon>
        <taxon>eudicotyledons</taxon>
        <taxon>Gunneridae</taxon>
        <taxon>Pentapetalae</taxon>
        <taxon>asterids</taxon>
        <taxon>lamiids</taxon>
        <taxon>Boraginales</taxon>
        <taxon>Boraginaceae</taxon>
        <taxon>Boraginoideae</taxon>
        <taxon>Lithospermeae</taxon>
        <taxon>Lithospermum</taxon>
    </lineage>
</organism>
<dbReference type="EMBL" id="BAABME010004486">
    <property type="protein sequence ID" value="GAA0162532.1"/>
    <property type="molecule type" value="Genomic_DNA"/>
</dbReference>
<comment type="function">
    <text evidence="6">Bifunctional enzyme involved in flavonoid metabolism.</text>
</comment>
<sequence length="329" mass="36508">MMMMEEVGKGTVCVTGGTGFLASWLIMRLLQHGYSVNITIRPDSSSGCKRDVSYLTNLPGASDRLEIFNAELDNPESYDAAIRGCIGVFHVAHPSDFHDKESEETKTKRAVNGTLGILRSCLNSKTVRRVVYTSSAWTVIFNENSTDYMDENTWSNVAFIRKSKFFGASDMITKTLTEKSVLEFAEKHGLDLVSVIPSWITGPFITPSCPGSVHASMALVFGDEEQYKHLSNTSLVHIDDVASAHIFLFEHPDAKGRYICSAVDVTVDKLSQVLSARYPEYHIPILDYAGTREPQISSKKLLDTGFKFKYGLEDIYDGAVECCKKKGIL</sequence>
<evidence type="ECO:0000256" key="9">
    <source>
        <dbReference type="ARBA" id="ARBA00039963"/>
    </source>
</evidence>
<name>A0AAV3QEL9_LITER</name>
<evidence type="ECO:0000256" key="6">
    <source>
        <dbReference type="ARBA" id="ARBA00037100"/>
    </source>
</evidence>
<evidence type="ECO:0000256" key="13">
    <source>
        <dbReference type="ARBA" id="ARBA00049132"/>
    </source>
</evidence>
<comment type="catalytic activity">
    <reaction evidence="12">
        <text>(2S)-flavan-4-ol + NADP(+) = (2S)-flavanone + NADPH + H(+)</text>
        <dbReference type="Rhea" id="RHEA:11228"/>
        <dbReference type="ChEBI" id="CHEBI:15378"/>
        <dbReference type="ChEBI" id="CHEBI:15605"/>
        <dbReference type="ChEBI" id="CHEBI:15606"/>
        <dbReference type="ChEBI" id="CHEBI:57783"/>
        <dbReference type="ChEBI" id="CHEBI:58349"/>
        <dbReference type="EC" id="1.1.1.234"/>
    </reaction>
</comment>
<dbReference type="EC" id="1.1.1.219" evidence="8"/>
<dbReference type="Pfam" id="PF01370">
    <property type="entry name" value="Epimerase"/>
    <property type="match status" value="1"/>
</dbReference>
<evidence type="ECO:0000256" key="8">
    <source>
        <dbReference type="ARBA" id="ARBA00039057"/>
    </source>
</evidence>
<dbReference type="AlphaFoldDB" id="A0AAV3QEL9"/>
<feature type="domain" description="NAD-dependent epimerase/dehydratase" evidence="14">
    <location>
        <begin position="12"/>
        <end position="255"/>
    </location>
</feature>
<comment type="caution">
    <text evidence="15">The sequence shown here is derived from an EMBL/GenBank/DDBJ whole genome shotgun (WGS) entry which is preliminary data.</text>
</comment>
<evidence type="ECO:0000256" key="3">
    <source>
        <dbReference type="ARBA" id="ARBA00023002"/>
    </source>
</evidence>
<evidence type="ECO:0000313" key="16">
    <source>
        <dbReference type="Proteomes" id="UP001454036"/>
    </source>
</evidence>